<dbReference type="KEGG" id="app:CAP2UW1_2324"/>
<reference evidence="6" key="2">
    <citation type="submission" date="2009-09" db="EMBL/GenBank/DDBJ databases">
        <title>Complete sequence of chromosome of Candidatus Accumulibacter phosphatis clade IIA str. UW-1.</title>
        <authorList>
            <consortium name="US DOE Joint Genome Institute"/>
            <person name="Martin H.G."/>
            <person name="Ivanova N."/>
            <person name="Kunin V."/>
            <person name="Warnecke F."/>
            <person name="Barry K."/>
            <person name="He S."/>
            <person name="Salamov A."/>
            <person name="Szeto E."/>
            <person name="Dalin E."/>
            <person name="Pangilinan J.L."/>
            <person name="Lapidus A."/>
            <person name="Lowry S."/>
            <person name="Kyrpides N.C."/>
            <person name="McMahon K.D."/>
            <person name="Hugenholtz P."/>
        </authorList>
    </citation>
    <scope>NUCLEOTIDE SEQUENCE [LARGE SCALE GENOMIC DNA]</scope>
    <source>
        <strain evidence="6">UW-1</strain>
    </source>
</reference>
<name>C7RQ29_ACCRE</name>
<dbReference type="eggNOG" id="COG1075">
    <property type="taxonomic scope" value="Bacteria"/>
</dbReference>
<dbReference type="STRING" id="522306.CAP2UW1_2324"/>
<dbReference type="AlphaFoldDB" id="C7RQ29"/>
<dbReference type="SUPFAM" id="SSF52200">
    <property type="entry name" value="Toll/Interleukin receptor TIR domain"/>
    <property type="match status" value="1"/>
</dbReference>
<dbReference type="InterPro" id="IPR007751">
    <property type="entry name" value="DUF676_lipase-like"/>
</dbReference>
<accession>C7RQ29</accession>
<dbReference type="PANTHER" id="PTHR48182:SF2">
    <property type="entry name" value="PROTEIN SERAC1"/>
    <property type="match status" value="1"/>
</dbReference>
<dbReference type="Gene3D" id="3.40.50.1820">
    <property type="entry name" value="alpha/beta hydrolase"/>
    <property type="match status" value="1"/>
</dbReference>
<evidence type="ECO:0000259" key="5">
    <source>
        <dbReference type="SMART" id="SM00255"/>
    </source>
</evidence>
<dbReference type="PANTHER" id="PTHR48182">
    <property type="entry name" value="PROTEIN SERAC1"/>
    <property type="match status" value="1"/>
</dbReference>
<dbReference type="InterPro" id="IPR029058">
    <property type="entry name" value="AB_hydrolase_fold"/>
</dbReference>
<comment type="subcellular location">
    <subcellularLocation>
        <location evidence="1">Endoplasmic reticulum</location>
    </subcellularLocation>
    <subcellularLocation>
        <location evidence="2">Membrane</location>
    </subcellularLocation>
</comment>
<protein>
    <submittedName>
        <fullName evidence="6">TIR protein</fullName>
    </submittedName>
</protein>
<dbReference type="GO" id="GO:0016020">
    <property type="term" value="C:membrane"/>
    <property type="evidence" value="ECO:0007669"/>
    <property type="project" value="UniProtKB-SubCell"/>
</dbReference>
<evidence type="ECO:0000313" key="6">
    <source>
        <dbReference type="EMBL" id="ACV35615.1"/>
    </source>
</evidence>
<keyword evidence="4" id="KW-0472">Membrane</keyword>
<dbReference type="SUPFAM" id="SSF53474">
    <property type="entry name" value="alpha/beta-Hydrolases"/>
    <property type="match status" value="1"/>
</dbReference>
<dbReference type="Pfam" id="PF05057">
    <property type="entry name" value="DUF676"/>
    <property type="match status" value="1"/>
</dbReference>
<dbReference type="InterPro" id="IPR052374">
    <property type="entry name" value="SERAC1"/>
</dbReference>
<keyword evidence="3" id="KW-0256">Endoplasmic reticulum</keyword>
<dbReference type="InterPro" id="IPR045437">
    <property type="entry name" value="EAD8"/>
</dbReference>
<evidence type="ECO:0000256" key="1">
    <source>
        <dbReference type="ARBA" id="ARBA00004240"/>
    </source>
</evidence>
<gene>
    <name evidence="6" type="ordered locus">CAP2UW1_2324</name>
</gene>
<evidence type="ECO:0000256" key="4">
    <source>
        <dbReference type="ARBA" id="ARBA00023136"/>
    </source>
</evidence>
<dbReference type="Pfam" id="PF13676">
    <property type="entry name" value="TIR_2"/>
    <property type="match status" value="1"/>
</dbReference>
<evidence type="ECO:0000256" key="2">
    <source>
        <dbReference type="ARBA" id="ARBA00004370"/>
    </source>
</evidence>
<dbReference type="InterPro" id="IPR000157">
    <property type="entry name" value="TIR_dom"/>
</dbReference>
<dbReference type="InterPro" id="IPR035897">
    <property type="entry name" value="Toll_tir_struct_dom_sf"/>
</dbReference>
<dbReference type="SMART" id="SM00255">
    <property type="entry name" value="TIR"/>
    <property type="match status" value="1"/>
</dbReference>
<dbReference type="EMBL" id="CP001715">
    <property type="protein sequence ID" value="ACV35615.1"/>
    <property type="molecule type" value="Genomic_DNA"/>
</dbReference>
<proteinExistence type="predicted"/>
<dbReference type="GO" id="GO:0007165">
    <property type="term" value="P:signal transduction"/>
    <property type="evidence" value="ECO:0007669"/>
    <property type="project" value="InterPro"/>
</dbReference>
<evidence type="ECO:0000256" key="3">
    <source>
        <dbReference type="ARBA" id="ARBA00022824"/>
    </source>
</evidence>
<dbReference type="ESTHER" id="accpu-c7rq29">
    <property type="family name" value="PGAP1"/>
</dbReference>
<sequence length="575" mass="64464">MDILKRAAQLLTPYMAEEHRDTWLTLAFHAEHRQVYDTIPQRGATADFVVVCVRRLLDRGCLGSRHALSILLDTVRSAAGNERKAEFQSLIDQLDQPCRQAAVTSSGAVRPARDLVYISYRHRDREWHTQLRNVLDADSRLHDRVWDDTQIPSGRDFRKEIDDHVARARIMIMLASDDYFGPECGAAECEIKPALEAQRKGQLLILWLPVRAMAIATSPVAHLMAASGAGAVPLAVLSPEARHATLVKVYHDVLRHLGMAPLASLQLRPERTAPALSCPPEPTTTPGKKRELPMLITRLPDSEARHDLQKVAGCDDPQRRMDVVFVHGLGGDSWTTWMSDKDNIASFWPNWLAEDVPDLGIWTLGYAASGSKWKEESMPLADRGNQVLDLLYNEDLGQRPLVFITHSMGGIVVKQILRNADDLGVKRFASILKQTRGIAFIATPHSGAHIANFAELASAVYRTNEHVKELSAHDPRLRELHGWFLNKYLENHAVVCRTYCEKRELRPEIPLLGIKLPKGILVVDETSAEPNIKGERAIPLDEDHISICKPADRSAQIYRGMLRFVRDCLTTQDPS</sequence>
<feature type="domain" description="TIR" evidence="5">
    <location>
        <begin position="113"/>
        <end position="260"/>
    </location>
</feature>
<organism evidence="6">
    <name type="scientific">Accumulibacter regalis</name>
    <dbReference type="NCBI Taxonomy" id="522306"/>
    <lineage>
        <taxon>Bacteria</taxon>
        <taxon>Pseudomonadati</taxon>
        <taxon>Pseudomonadota</taxon>
        <taxon>Betaproteobacteria</taxon>
        <taxon>Candidatus Accumulibacter</taxon>
    </lineage>
</organism>
<dbReference type="HOGENOM" id="CLU_473828_0_0_4"/>
<reference evidence="6" key="1">
    <citation type="submission" date="2009-08" db="EMBL/GenBank/DDBJ databases">
        <authorList>
            <consortium name="US DOE Joint Genome Institute"/>
            <person name="Lucas S."/>
            <person name="Copeland A."/>
            <person name="Lapidus A."/>
            <person name="Glavina del Rio T."/>
            <person name="Dalin E."/>
            <person name="Tice H."/>
            <person name="Bruce D."/>
            <person name="Barry K."/>
            <person name="Pitluck S."/>
            <person name="Lowry S."/>
            <person name="Larimer F."/>
            <person name="Land M."/>
            <person name="Hauser L."/>
            <person name="Kyrpides N."/>
            <person name="Ivanova N."/>
            <person name="McMahon K.D."/>
            <person name="Hugenholtz P."/>
        </authorList>
    </citation>
    <scope>NUCLEOTIDE SEQUENCE</scope>
    <source>
        <strain evidence="6">UW-1</strain>
    </source>
</reference>
<dbReference type="Gene3D" id="3.40.50.10140">
    <property type="entry name" value="Toll/interleukin-1 receptor homology (TIR) domain"/>
    <property type="match status" value="1"/>
</dbReference>
<dbReference type="Pfam" id="PF19961">
    <property type="entry name" value="EAD8"/>
    <property type="match status" value="1"/>
</dbReference>